<dbReference type="Gene3D" id="3.40.390.10">
    <property type="entry name" value="Collagenase (Catalytic Domain)"/>
    <property type="match status" value="1"/>
</dbReference>
<gene>
    <name evidence="11" type="primary">Nep1</name>
    <name evidence="11" type="ORF">EVAR_72845_1</name>
</gene>
<dbReference type="Proteomes" id="UP000299102">
    <property type="component" value="Unassembled WGS sequence"/>
</dbReference>
<evidence type="ECO:0000256" key="8">
    <source>
        <dbReference type="ARBA" id="ARBA00023049"/>
    </source>
</evidence>
<evidence type="ECO:0000259" key="9">
    <source>
        <dbReference type="Pfam" id="PF01431"/>
    </source>
</evidence>
<evidence type="ECO:0000256" key="3">
    <source>
        <dbReference type="ARBA" id="ARBA00007357"/>
    </source>
</evidence>
<proteinExistence type="inferred from homology"/>
<comment type="subcellular location">
    <subcellularLocation>
        <location evidence="2">Cell membrane</location>
        <topology evidence="2">Single-pass type II membrane protein</topology>
    </subcellularLocation>
</comment>
<evidence type="ECO:0000256" key="7">
    <source>
        <dbReference type="ARBA" id="ARBA00022833"/>
    </source>
</evidence>
<dbReference type="InterPro" id="IPR018497">
    <property type="entry name" value="Peptidase_M13_C"/>
</dbReference>
<organism evidence="11 12">
    <name type="scientific">Eumeta variegata</name>
    <name type="common">Bagworm moth</name>
    <name type="synonym">Eumeta japonica</name>
    <dbReference type="NCBI Taxonomy" id="151549"/>
    <lineage>
        <taxon>Eukaryota</taxon>
        <taxon>Metazoa</taxon>
        <taxon>Ecdysozoa</taxon>
        <taxon>Arthropoda</taxon>
        <taxon>Hexapoda</taxon>
        <taxon>Insecta</taxon>
        <taxon>Pterygota</taxon>
        <taxon>Neoptera</taxon>
        <taxon>Endopterygota</taxon>
        <taxon>Lepidoptera</taxon>
        <taxon>Glossata</taxon>
        <taxon>Ditrysia</taxon>
        <taxon>Tineoidea</taxon>
        <taxon>Psychidae</taxon>
        <taxon>Oiketicinae</taxon>
        <taxon>Eumeta</taxon>
    </lineage>
</organism>
<comment type="cofactor">
    <cofactor evidence="1">
        <name>Zn(2+)</name>
        <dbReference type="ChEBI" id="CHEBI:29105"/>
    </cofactor>
</comment>
<dbReference type="Pfam" id="PF05649">
    <property type="entry name" value="Peptidase_M13_N"/>
    <property type="match status" value="1"/>
</dbReference>
<dbReference type="InterPro" id="IPR042089">
    <property type="entry name" value="Peptidase_M13_dom_2"/>
</dbReference>
<keyword evidence="5" id="KW-0479">Metal-binding</keyword>
<keyword evidence="12" id="KW-1185">Reference proteome</keyword>
<protein>
    <submittedName>
        <fullName evidence="11">Neprilysin-1</fullName>
    </submittedName>
</protein>
<dbReference type="STRING" id="151549.A0A4C1THX2"/>
<dbReference type="OrthoDB" id="6475849at2759"/>
<feature type="domain" description="Peptidase M13 N-terminal" evidence="10">
    <location>
        <begin position="12"/>
        <end position="163"/>
    </location>
</feature>
<dbReference type="AlphaFoldDB" id="A0A4C1THX2"/>
<evidence type="ECO:0000256" key="2">
    <source>
        <dbReference type="ARBA" id="ARBA00004401"/>
    </source>
</evidence>
<dbReference type="InterPro" id="IPR024079">
    <property type="entry name" value="MetalloPept_cat_dom_sf"/>
</dbReference>
<evidence type="ECO:0000256" key="4">
    <source>
        <dbReference type="ARBA" id="ARBA00022670"/>
    </source>
</evidence>
<comment type="caution">
    <text evidence="11">The sequence shown here is derived from an EMBL/GenBank/DDBJ whole genome shotgun (WGS) entry which is preliminary data.</text>
</comment>
<reference evidence="11 12" key="1">
    <citation type="journal article" date="2019" name="Commun. Biol.">
        <title>The bagworm genome reveals a unique fibroin gene that provides high tensile strength.</title>
        <authorList>
            <person name="Kono N."/>
            <person name="Nakamura H."/>
            <person name="Ohtoshi R."/>
            <person name="Tomita M."/>
            <person name="Numata K."/>
            <person name="Arakawa K."/>
        </authorList>
    </citation>
    <scope>NUCLEOTIDE SEQUENCE [LARGE SCALE GENOMIC DNA]</scope>
</reference>
<dbReference type="EMBL" id="BGZK01005208">
    <property type="protein sequence ID" value="GBP13027.1"/>
    <property type="molecule type" value="Genomic_DNA"/>
</dbReference>
<dbReference type="InterPro" id="IPR000718">
    <property type="entry name" value="Peptidase_M13"/>
</dbReference>
<dbReference type="GO" id="GO:0005886">
    <property type="term" value="C:plasma membrane"/>
    <property type="evidence" value="ECO:0007669"/>
    <property type="project" value="UniProtKB-SubCell"/>
</dbReference>
<accession>A0A4C1THX2</accession>
<dbReference type="PROSITE" id="PS51885">
    <property type="entry name" value="NEPRILYSIN"/>
    <property type="match status" value="1"/>
</dbReference>
<dbReference type="Pfam" id="PF01431">
    <property type="entry name" value="Peptidase_M13"/>
    <property type="match status" value="1"/>
</dbReference>
<dbReference type="SUPFAM" id="SSF55486">
    <property type="entry name" value="Metalloproteases ('zincins'), catalytic domain"/>
    <property type="match status" value="1"/>
</dbReference>
<evidence type="ECO:0000259" key="10">
    <source>
        <dbReference type="Pfam" id="PF05649"/>
    </source>
</evidence>
<dbReference type="GO" id="GO:0016485">
    <property type="term" value="P:protein processing"/>
    <property type="evidence" value="ECO:0007669"/>
    <property type="project" value="TreeGrafter"/>
</dbReference>
<dbReference type="PANTHER" id="PTHR11733">
    <property type="entry name" value="ZINC METALLOPROTEASE FAMILY M13 NEPRILYSIN-RELATED"/>
    <property type="match status" value="1"/>
</dbReference>
<dbReference type="GO" id="GO:0046872">
    <property type="term" value="F:metal ion binding"/>
    <property type="evidence" value="ECO:0007669"/>
    <property type="project" value="UniProtKB-KW"/>
</dbReference>
<dbReference type="GO" id="GO:0004222">
    <property type="term" value="F:metalloendopeptidase activity"/>
    <property type="evidence" value="ECO:0007669"/>
    <property type="project" value="InterPro"/>
</dbReference>
<keyword evidence="6" id="KW-0378">Hydrolase</keyword>
<feature type="domain" description="Peptidase M13 C-terminal" evidence="9">
    <location>
        <begin position="235"/>
        <end position="272"/>
    </location>
</feature>
<dbReference type="InterPro" id="IPR008753">
    <property type="entry name" value="Peptidase_M13_N"/>
</dbReference>
<evidence type="ECO:0000256" key="6">
    <source>
        <dbReference type="ARBA" id="ARBA00022801"/>
    </source>
</evidence>
<keyword evidence="8" id="KW-0482">Metalloprotease</keyword>
<evidence type="ECO:0000256" key="1">
    <source>
        <dbReference type="ARBA" id="ARBA00001947"/>
    </source>
</evidence>
<evidence type="ECO:0000256" key="5">
    <source>
        <dbReference type="ARBA" id="ARBA00022723"/>
    </source>
</evidence>
<evidence type="ECO:0000313" key="12">
    <source>
        <dbReference type="Proteomes" id="UP000299102"/>
    </source>
</evidence>
<sequence>MRNYMKPEVNACNDFYQYACGNWAKINPAINEPKTGIFTVLSKAYDRKLRTILDASKTTEDIETDVKVKYFMNPVCSIAQTKLHNREELINIMEEFGGMPALERKHLNESRFDWLDTIAKILHKYGVKLFWVDINADLTNNEINRLYIGQLDDLITARSHEYYYRLAVAWELEMQKFWACPQPKLSSFRKRLILPKIGFRDWMQETTKDKALEKLSAMSFEINGYIGVDFDKEFVGFIVAHEMAHGFDDTIRKYDAKGNLNNWWDRNASAVLPHTKNVCVNIMPPLTFIHPKKFVYAMLANFEEFVETFECHLVHRCIRIENV</sequence>
<keyword evidence="4" id="KW-0645">Protease</keyword>
<comment type="similarity">
    <text evidence="3">Belongs to the peptidase M13 family.</text>
</comment>
<keyword evidence="7" id="KW-0862">Zinc</keyword>
<dbReference type="Gene3D" id="1.10.1380.10">
    <property type="entry name" value="Neutral endopeptidase , domain2"/>
    <property type="match status" value="1"/>
</dbReference>
<dbReference type="PANTHER" id="PTHR11733:SF238">
    <property type="entry name" value="FI07649P-RELATED"/>
    <property type="match status" value="1"/>
</dbReference>
<name>A0A4C1THX2_EUMVA</name>
<evidence type="ECO:0000313" key="11">
    <source>
        <dbReference type="EMBL" id="GBP13027.1"/>
    </source>
</evidence>